<reference evidence="5" key="1">
    <citation type="submission" date="2023-09" db="EMBL/GenBank/DDBJ databases">
        <authorList>
            <consortium name="CW5 consortium"/>
            <person name="Lu C.-W."/>
        </authorList>
    </citation>
    <scope>NUCLEOTIDE SEQUENCE</scope>
    <source>
        <strain evidence="5">KPS</strain>
    </source>
</reference>
<protein>
    <recommendedName>
        <fullName evidence="3">Probable chemoreceptor glutamine deamidase CheD</fullName>
        <ecNumber evidence="3">3.5.1.44</ecNumber>
    </recommendedName>
</protein>
<comment type="similarity">
    <text evidence="3">Belongs to the CheD family.</text>
</comment>
<comment type="function">
    <text evidence="3">Probably deamidates glutamine residues to glutamate on methyl-accepting chemotaxis receptors (MCPs), playing an important role in chemotaxis.</text>
</comment>
<evidence type="ECO:0000256" key="2">
    <source>
        <dbReference type="ARBA" id="ARBA00022801"/>
    </source>
</evidence>
<dbReference type="Gene3D" id="3.30.1330.200">
    <property type="match status" value="1"/>
</dbReference>
<keyword evidence="2 3" id="KW-0378">Hydrolase</keyword>
<dbReference type="PANTHER" id="PTHR35147">
    <property type="entry name" value="CHEMORECEPTOR GLUTAMINE DEAMIDASE CHED-RELATED"/>
    <property type="match status" value="1"/>
</dbReference>
<feature type="region of interest" description="Disordered" evidence="4">
    <location>
        <begin position="209"/>
        <end position="258"/>
    </location>
</feature>
<dbReference type="HAMAP" id="MF_01440">
    <property type="entry name" value="CheD"/>
    <property type="match status" value="1"/>
</dbReference>
<evidence type="ECO:0000256" key="4">
    <source>
        <dbReference type="SAM" id="MobiDB-lite"/>
    </source>
</evidence>
<dbReference type="SUPFAM" id="SSF64438">
    <property type="entry name" value="CNF1/YfiH-like putative cysteine hydrolases"/>
    <property type="match status" value="1"/>
</dbReference>
<evidence type="ECO:0000313" key="5">
    <source>
        <dbReference type="EMBL" id="WMW64052.1"/>
    </source>
</evidence>
<dbReference type="InterPro" id="IPR038592">
    <property type="entry name" value="CheD-like_sf"/>
</dbReference>
<organism evidence="5 6">
    <name type="scientific">Nitratidesulfovibrio liaohensis</name>
    <dbReference type="NCBI Taxonomy" id="2604158"/>
    <lineage>
        <taxon>Bacteria</taxon>
        <taxon>Pseudomonadati</taxon>
        <taxon>Thermodesulfobacteriota</taxon>
        <taxon>Desulfovibrionia</taxon>
        <taxon>Desulfovibrionales</taxon>
        <taxon>Desulfovibrionaceae</taxon>
        <taxon>Nitratidesulfovibrio</taxon>
    </lineage>
</organism>
<accession>A0ABY9QXM1</accession>
<gene>
    <name evidence="3" type="primary">cheD</name>
    <name evidence="5" type="ORF">KPS_002032</name>
</gene>
<evidence type="ECO:0000256" key="3">
    <source>
        <dbReference type="HAMAP-Rule" id="MF_01440"/>
    </source>
</evidence>
<name>A0ABY9QXM1_9BACT</name>
<dbReference type="InterPro" id="IPR011324">
    <property type="entry name" value="Cytotoxic_necrot_fac-like_cat"/>
</dbReference>
<dbReference type="RefSeq" id="WP_309540170.1">
    <property type="nucleotide sequence ID" value="NZ_CP133659.1"/>
</dbReference>
<comment type="catalytic activity">
    <reaction evidence="3">
        <text>L-glutaminyl-[protein] + H2O = L-glutamyl-[protein] + NH4(+)</text>
        <dbReference type="Rhea" id="RHEA:16441"/>
        <dbReference type="Rhea" id="RHEA-COMP:10207"/>
        <dbReference type="Rhea" id="RHEA-COMP:10208"/>
        <dbReference type="ChEBI" id="CHEBI:15377"/>
        <dbReference type="ChEBI" id="CHEBI:28938"/>
        <dbReference type="ChEBI" id="CHEBI:29973"/>
        <dbReference type="ChEBI" id="CHEBI:30011"/>
        <dbReference type="EC" id="3.5.1.44"/>
    </reaction>
</comment>
<proteinExistence type="inferred from homology"/>
<dbReference type="Pfam" id="PF03975">
    <property type="entry name" value="CheD"/>
    <property type="match status" value="1"/>
</dbReference>
<dbReference type="Proteomes" id="UP001180616">
    <property type="component" value="Chromosome"/>
</dbReference>
<sequence length="258" mass="27424">MNIGDACGPAGGTGGMMGNGTEDTLHGHRSCPVPAVMPRELAEERLRHLHLRIGEGIVARRPAIIATVLGSCVSATFFHRPSGLAGIFHAMLPTAEGSRDFDCNPCKYVDTAVEAVLAHFMRKGVPVIEIETKLFGGAFSMNTEEKSLVRSLVDVGGRNVQVARDLLRARGLVVSSEHVLGERGRKLLFHAGTGEVWVKLLRRSLAEQGRGAGRNGRARNAEPPAWSYDAQPEPWPGPFPFGESGGEDGSGEPGGQAG</sequence>
<dbReference type="EC" id="3.5.1.44" evidence="3"/>
<dbReference type="EMBL" id="CP133659">
    <property type="protein sequence ID" value="WMW64052.1"/>
    <property type="molecule type" value="Genomic_DNA"/>
</dbReference>
<dbReference type="CDD" id="cd16352">
    <property type="entry name" value="CheD"/>
    <property type="match status" value="1"/>
</dbReference>
<evidence type="ECO:0000313" key="6">
    <source>
        <dbReference type="Proteomes" id="UP001180616"/>
    </source>
</evidence>
<dbReference type="PANTHER" id="PTHR35147:SF1">
    <property type="entry name" value="CHEMORECEPTOR GLUTAMINE DEAMIDASE CHED-RELATED"/>
    <property type="match status" value="1"/>
</dbReference>
<keyword evidence="1 3" id="KW-0145">Chemotaxis</keyword>
<keyword evidence="6" id="KW-1185">Reference proteome</keyword>
<dbReference type="InterPro" id="IPR005659">
    <property type="entry name" value="Chemorcpt_Glu_NH3ase_CheD"/>
</dbReference>
<evidence type="ECO:0000256" key="1">
    <source>
        <dbReference type="ARBA" id="ARBA00022500"/>
    </source>
</evidence>